<dbReference type="SUPFAM" id="SSF55658">
    <property type="entry name" value="L9 N-domain-like"/>
    <property type="match status" value="1"/>
</dbReference>
<comment type="similarity">
    <text evidence="4">Belongs to the RNase H family.</text>
</comment>
<evidence type="ECO:0000256" key="11">
    <source>
        <dbReference type="ARBA" id="ARBA00022842"/>
    </source>
</evidence>
<dbReference type="GO" id="GO:0004523">
    <property type="term" value="F:RNA-DNA hybrid ribonuclease activity"/>
    <property type="evidence" value="ECO:0007669"/>
    <property type="project" value="UniProtKB-EC"/>
</dbReference>
<evidence type="ECO:0000259" key="12">
    <source>
        <dbReference type="PROSITE" id="PS50879"/>
    </source>
</evidence>
<dbReference type="EC" id="3.1.26.4" evidence="5"/>
<dbReference type="RefSeq" id="WP_005346924.1">
    <property type="nucleotide sequence ID" value="NZ_CAKXER010000120.1"/>
</dbReference>
<dbReference type="PROSITE" id="PS50879">
    <property type="entry name" value="RNASE_H_1"/>
    <property type="match status" value="1"/>
</dbReference>
<dbReference type="Pfam" id="PF01693">
    <property type="entry name" value="Cauli_VI"/>
    <property type="match status" value="1"/>
</dbReference>
<dbReference type="InterPro" id="IPR050092">
    <property type="entry name" value="RNase_H"/>
</dbReference>
<protein>
    <recommendedName>
        <fullName evidence="6">Ribonuclease H</fullName>
        <ecNumber evidence="5">3.1.26.4</ecNumber>
    </recommendedName>
</protein>
<dbReference type="FunFam" id="3.40.970.10:FF:000002">
    <property type="entry name" value="Ribonuclease H"/>
    <property type="match status" value="1"/>
</dbReference>
<dbReference type="SUPFAM" id="SSF53098">
    <property type="entry name" value="Ribonuclease H-like"/>
    <property type="match status" value="1"/>
</dbReference>
<comment type="caution">
    <text evidence="13">The sequence shown here is derived from an EMBL/GenBank/DDBJ whole genome shotgun (WGS) entry which is preliminary data.</text>
</comment>
<name>A0A413PEA8_9FIRM</name>
<dbReference type="InterPro" id="IPR009027">
    <property type="entry name" value="Ribosomal_bL9/RNase_H1_N"/>
</dbReference>
<dbReference type="GO" id="GO:0043137">
    <property type="term" value="P:DNA replication, removal of RNA primer"/>
    <property type="evidence" value="ECO:0007669"/>
    <property type="project" value="TreeGrafter"/>
</dbReference>
<accession>A0A413PEA8</accession>
<dbReference type="GeneID" id="75048387"/>
<evidence type="ECO:0000256" key="6">
    <source>
        <dbReference type="ARBA" id="ARBA00017721"/>
    </source>
</evidence>
<keyword evidence="10" id="KW-0378">Hydrolase</keyword>
<reference evidence="13 14" key="1">
    <citation type="submission" date="2018-08" db="EMBL/GenBank/DDBJ databases">
        <title>A genome reference for cultivated species of the human gut microbiota.</title>
        <authorList>
            <person name="Zou Y."/>
            <person name="Xue W."/>
            <person name="Luo G."/>
        </authorList>
    </citation>
    <scope>NUCLEOTIDE SEQUENCE [LARGE SCALE GENOMIC DNA]</scope>
    <source>
        <strain evidence="13 14">AM48-23BH</strain>
    </source>
</reference>
<dbReference type="EMBL" id="QSEP01000253">
    <property type="protein sequence ID" value="RGZ74384.1"/>
    <property type="molecule type" value="Genomic_DNA"/>
</dbReference>
<evidence type="ECO:0000256" key="1">
    <source>
        <dbReference type="ARBA" id="ARBA00000077"/>
    </source>
</evidence>
<gene>
    <name evidence="13" type="ORF">DW972_15935</name>
</gene>
<organism evidence="13 14">
    <name type="scientific">Anaerobutyricum hallii</name>
    <dbReference type="NCBI Taxonomy" id="39488"/>
    <lineage>
        <taxon>Bacteria</taxon>
        <taxon>Bacillati</taxon>
        <taxon>Bacillota</taxon>
        <taxon>Clostridia</taxon>
        <taxon>Lachnospirales</taxon>
        <taxon>Lachnospiraceae</taxon>
        <taxon>Anaerobutyricum</taxon>
    </lineage>
</organism>
<evidence type="ECO:0000313" key="14">
    <source>
        <dbReference type="Proteomes" id="UP000286561"/>
    </source>
</evidence>
<dbReference type="InterPro" id="IPR036397">
    <property type="entry name" value="RNaseH_sf"/>
</dbReference>
<keyword evidence="9" id="KW-0255">Endonuclease</keyword>
<dbReference type="InterPro" id="IPR037056">
    <property type="entry name" value="RNase_H1_N_sf"/>
</dbReference>
<dbReference type="GO" id="GO:0046872">
    <property type="term" value="F:metal ion binding"/>
    <property type="evidence" value="ECO:0007669"/>
    <property type="project" value="UniProtKB-KW"/>
</dbReference>
<comment type="cofactor">
    <cofactor evidence="2">
        <name>Mg(2+)</name>
        <dbReference type="ChEBI" id="CHEBI:18420"/>
    </cofactor>
</comment>
<dbReference type="InterPro" id="IPR011320">
    <property type="entry name" value="RNase_H1_N"/>
</dbReference>
<evidence type="ECO:0000256" key="10">
    <source>
        <dbReference type="ARBA" id="ARBA00022801"/>
    </source>
</evidence>
<comment type="function">
    <text evidence="3">Endonuclease that specifically degrades the RNA of RNA-DNA hybrids.</text>
</comment>
<dbReference type="Pfam" id="PF00075">
    <property type="entry name" value="RNase_H"/>
    <property type="match status" value="1"/>
</dbReference>
<dbReference type="GO" id="GO:0003676">
    <property type="term" value="F:nucleic acid binding"/>
    <property type="evidence" value="ECO:0007669"/>
    <property type="project" value="InterPro"/>
</dbReference>
<dbReference type="PANTHER" id="PTHR10642:SF26">
    <property type="entry name" value="RIBONUCLEASE H1"/>
    <property type="match status" value="1"/>
</dbReference>
<dbReference type="CDD" id="cd09277">
    <property type="entry name" value="RNase_HI_bacteria_like"/>
    <property type="match status" value="1"/>
</dbReference>
<dbReference type="AlphaFoldDB" id="A0A413PEA8"/>
<feature type="domain" description="RNase H type-1" evidence="12">
    <location>
        <begin position="78"/>
        <end position="216"/>
    </location>
</feature>
<keyword evidence="8" id="KW-0479">Metal-binding</keyword>
<evidence type="ECO:0000256" key="2">
    <source>
        <dbReference type="ARBA" id="ARBA00001946"/>
    </source>
</evidence>
<keyword evidence="11" id="KW-0460">Magnesium</keyword>
<evidence type="ECO:0000313" key="13">
    <source>
        <dbReference type="EMBL" id="RGZ74384.1"/>
    </source>
</evidence>
<dbReference type="Gene3D" id="3.30.420.10">
    <property type="entry name" value="Ribonuclease H-like superfamily/Ribonuclease H"/>
    <property type="match status" value="1"/>
</dbReference>
<sequence length="233" mass="26138">MAKKKIYAVRKGHKTGLFYTWDECKKAVYGYSGAEYKGFLTKEEAEAFLNIGAAKIITNKNSSTAATGVDSTALTTSTSDRLVVYVDGSFDVSIQKYSFGCVILLEDGRIIERSGNGEEPELLAIRNVAGEMHGAMYAVQWAFENGYSSVVIHYDYEGIEKWATGVWSAKNPHTKKYAAFMKRMQEKIEVIFQKVKAHSGDFYNERVDKLAKKALVEGHGIPDVDVYREKNRK</sequence>
<evidence type="ECO:0000256" key="8">
    <source>
        <dbReference type="ARBA" id="ARBA00022723"/>
    </source>
</evidence>
<dbReference type="PANTHER" id="PTHR10642">
    <property type="entry name" value="RIBONUCLEASE H1"/>
    <property type="match status" value="1"/>
</dbReference>
<dbReference type="InterPro" id="IPR012337">
    <property type="entry name" value="RNaseH-like_sf"/>
</dbReference>
<keyword evidence="7" id="KW-0540">Nuclease</keyword>
<dbReference type="InterPro" id="IPR002156">
    <property type="entry name" value="RNaseH_domain"/>
</dbReference>
<evidence type="ECO:0000256" key="3">
    <source>
        <dbReference type="ARBA" id="ARBA00004065"/>
    </source>
</evidence>
<proteinExistence type="inferred from homology"/>
<dbReference type="Proteomes" id="UP000286561">
    <property type="component" value="Unassembled WGS sequence"/>
</dbReference>
<evidence type="ECO:0000256" key="9">
    <source>
        <dbReference type="ARBA" id="ARBA00022759"/>
    </source>
</evidence>
<comment type="catalytic activity">
    <reaction evidence="1">
        <text>Endonucleolytic cleavage to 5'-phosphomonoester.</text>
        <dbReference type="EC" id="3.1.26.4"/>
    </reaction>
</comment>
<evidence type="ECO:0000256" key="5">
    <source>
        <dbReference type="ARBA" id="ARBA00012180"/>
    </source>
</evidence>
<evidence type="ECO:0000256" key="7">
    <source>
        <dbReference type="ARBA" id="ARBA00022722"/>
    </source>
</evidence>
<dbReference type="Gene3D" id="3.40.970.10">
    <property type="entry name" value="Ribonuclease H1, N-terminal domain"/>
    <property type="match status" value="1"/>
</dbReference>
<evidence type="ECO:0000256" key="4">
    <source>
        <dbReference type="ARBA" id="ARBA00005300"/>
    </source>
</evidence>